<sequence length="59" mass="6771">MDHRMRQRVQIYSTRALVRSAKFSRGMILVGIAVMMVPVTSRRRIGSEIVMIEKRGVPV</sequence>
<accession>A0A1D8A2V9</accession>
<evidence type="ECO:0000313" key="2">
    <source>
        <dbReference type="EMBL" id="AOR76412.1"/>
    </source>
</evidence>
<evidence type="ECO:0000313" key="3">
    <source>
        <dbReference type="Proteomes" id="UP000094626"/>
    </source>
</evidence>
<dbReference type="Proteomes" id="UP000094626">
    <property type="component" value="Chromosome"/>
</dbReference>
<feature type="transmembrane region" description="Helical" evidence="1">
    <location>
        <begin position="21"/>
        <end position="39"/>
    </location>
</feature>
<keyword evidence="1" id="KW-0812">Transmembrane</keyword>
<dbReference type="KEGG" id="nre:BES08_06340"/>
<keyword evidence="1" id="KW-1133">Transmembrane helix</keyword>
<evidence type="ECO:0000256" key="1">
    <source>
        <dbReference type="SAM" id="Phobius"/>
    </source>
</evidence>
<protein>
    <submittedName>
        <fullName evidence="2">Uncharacterized protein</fullName>
    </submittedName>
</protein>
<dbReference type="EMBL" id="CP017075">
    <property type="protein sequence ID" value="AOR76412.1"/>
    <property type="molecule type" value="Genomic_DNA"/>
</dbReference>
<reference evidence="3" key="1">
    <citation type="journal article" date="2017" name="J. Biotechnol.">
        <title>Complete genome sequence of Novosphingobium resinovorum SA1, a versatile xenobiotic-degrading bacterium capable of utilizing sulfanilic acid.</title>
        <authorList>
            <person name="Hegedus B."/>
            <person name="Kos P.B."/>
            <person name="Balint B."/>
            <person name="Maroti G."/>
            <person name="Gan H.M."/>
            <person name="Perei K."/>
            <person name="Rakhely G."/>
        </authorList>
    </citation>
    <scope>NUCLEOTIDE SEQUENCE [LARGE SCALE GENOMIC DNA]</scope>
    <source>
        <strain evidence="3">SA1</strain>
    </source>
</reference>
<dbReference type="AlphaFoldDB" id="A0A1D8A2V9"/>
<proteinExistence type="predicted"/>
<name>A0A1D8A2V9_9SPHN</name>
<organism evidence="2 3">
    <name type="scientific">Novosphingobium resinovorum</name>
    <dbReference type="NCBI Taxonomy" id="158500"/>
    <lineage>
        <taxon>Bacteria</taxon>
        <taxon>Pseudomonadati</taxon>
        <taxon>Pseudomonadota</taxon>
        <taxon>Alphaproteobacteria</taxon>
        <taxon>Sphingomonadales</taxon>
        <taxon>Sphingomonadaceae</taxon>
        <taxon>Novosphingobium</taxon>
    </lineage>
</organism>
<gene>
    <name evidence="2" type="ORF">BES08_06340</name>
</gene>
<keyword evidence="1" id="KW-0472">Membrane</keyword>
<keyword evidence="3" id="KW-1185">Reference proteome</keyword>